<dbReference type="Proteomes" id="UP000308730">
    <property type="component" value="Unassembled WGS sequence"/>
</dbReference>
<comment type="caution">
    <text evidence="1">The sequence shown here is derived from an EMBL/GenBank/DDBJ whole genome shotgun (WGS) entry which is preliminary data.</text>
</comment>
<name>A0A4S4MU98_9APHY</name>
<dbReference type="EMBL" id="SGPM01000107">
    <property type="protein sequence ID" value="THH29799.1"/>
    <property type="molecule type" value="Genomic_DNA"/>
</dbReference>
<evidence type="ECO:0000313" key="1">
    <source>
        <dbReference type="EMBL" id="THH29799.1"/>
    </source>
</evidence>
<sequence length="528" mass="60212">MFFARVFNKRKIKRSLERTFKKFFVIGRARGNGDKQVILRRSMPRLPSVVPDVVVTRRPMPRVPVEVLDMIMKHHHKDKALLMACSIVSSQWHGSAQRCLFHSFRVSLNSAHTNSDPEFGRFIKFFTTVTHIKYFITSLCIRAASLSKQSLVVDTKTRMVALIGMLPALQHLTFEDVSFIPREPGARADEPVVLSDEDGLVVKERGVLADEHGALLKESDAVPVEPFAPVTIKTLNLWGIRMRIDDPEELLDLFVVNTTLEMVFSLFQSLVGGPEIARSMSVQHLKVKNPLDCFPRFGRGTTFPRLRALSFDLMSVTGNGVLFHDNTKPTAVQVQDTTAPGCHDNMDDFLRQHGSNLDFLRLNVRHIVVPNRDIDSEDSWTVFHLDNVCPKLQTLHIGFKLDLLNEKHLDPSKKPEWRRIVDFLSRVISAAPKTLTTIIFGIRINVPSWLRAEVKVTRYDVAEAKYGWTELQKAMNPAHFGNLKVVKFVEQETHSAMVDFEKPLDPVYQRFFAANLEDLERKGMLFFD</sequence>
<keyword evidence="2" id="KW-1185">Reference proteome</keyword>
<evidence type="ECO:0000313" key="2">
    <source>
        <dbReference type="Proteomes" id="UP000308730"/>
    </source>
</evidence>
<accession>A0A4S4MU98</accession>
<proteinExistence type="predicted"/>
<protein>
    <recommendedName>
        <fullName evidence="3">F-box domain-containing protein</fullName>
    </recommendedName>
</protein>
<dbReference type="OrthoDB" id="2921803at2759"/>
<organism evidence="1 2">
    <name type="scientific">Antrodiella citrinella</name>
    <dbReference type="NCBI Taxonomy" id="2447956"/>
    <lineage>
        <taxon>Eukaryota</taxon>
        <taxon>Fungi</taxon>
        <taxon>Dikarya</taxon>
        <taxon>Basidiomycota</taxon>
        <taxon>Agaricomycotina</taxon>
        <taxon>Agaricomycetes</taxon>
        <taxon>Polyporales</taxon>
        <taxon>Steccherinaceae</taxon>
        <taxon>Antrodiella</taxon>
    </lineage>
</organism>
<gene>
    <name evidence="1" type="ORF">EUX98_g4394</name>
</gene>
<reference evidence="1 2" key="1">
    <citation type="submission" date="2019-02" db="EMBL/GenBank/DDBJ databases">
        <title>Genome sequencing of the rare red list fungi Antrodiella citrinella (Flaviporus citrinellus).</title>
        <authorList>
            <person name="Buettner E."/>
            <person name="Kellner H."/>
        </authorList>
    </citation>
    <scope>NUCLEOTIDE SEQUENCE [LARGE SCALE GENOMIC DNA]</scope>
    <source>
        <strain evidence="1 2">DSM 108506</strain>
    </source>
</reference>
<evidence type="ECO:0008006" key="3">
    <source>
        <dbReference type="Google" id="ProtNLM"/>
    </source>
</evidence>
<dbReference type="AlphaFoldDB" id="A0A4S4MU98"/>